<dbReference type="AlphaFoldDB" id="M7SN31"/>
<dbReference type="GO" id="GO:0016740">
    <property type="term" value="F:transferase activity"/>
    <property type="evidence" value="ECO:0007669"/>
    <property type="project" value="UniProtKB-KW"/>
</dbReference>
<evidence type="ECO:0000313" key="3">
    <source>
        <dbReference type="Proteomes" id="UP000012174"/>
    </source>
</evidence>
<organism evidence="2 3">
    <name type="scientific">Eutypa lata (strain UCR-EL1)</name>
    <name type="common">Grapevine dieback disease fungus</name>
    <name type="synonym">Eutypa armeniacae</name>
    <dbReference type="NCBI Taxonomy" id="1287681"/>
    <lineage>
        <taxon>Eukaryota</taxon>
        <taxon>Fungi</taxon>
        <taxon>Dikarya</taxon>
        <taxon>Ascomycota</taxon>
        <taxon>Pezizomycotina</taxon>
        <taxon>Sordariomycetes</taxon>
        <taxon>Xylariomycetidae</taxon>
        <taxon>Xylariales</taxon>
        <taxon>Diatrypaceae</taxon>
        <taxon>Eutypa</taxon>
    </lineage>
</organism>
<accession>M7SN31</accession>
<dbReference type="Gene3D" id="3.90.1200.10">
    <property type="match status" value="1"/>
</dbReference>
<dbReference type="InterPro" id="IPR011009">
    <property type="entry name" value="Kinase-like_dom_sf"/>
</dbReference>
<reference evidence="3" key="1">
    <citation type="journal article" date="2013" name="Genome Announc.">
        <title>Draft genome sequence of the grapevine dieback fungus Eutypa lata UCR-EL1.</title>
        <authorList>
            <person name="Blanco-Ulate B."/>
            <person name="Rolshausen P.E."/>
            <person name="Cantu D."/>
        </authorList>
    </citation>
    <scope>NUCLEOTIDE SEQUENCE [LARGE SCALE GENOMIC DNA]</scope>
    <source>
        <strain evidence="3">UCR-EL1</strain>
    </source>
</reference>
<dbReference type="EMBL" id="KB706775">
    <property type="protein sequence ID" value="EMR65848.1"/>
    <property type="molecule type" value="Genomic_DNA"/>
</dbReference>
<evidence type="ECO:0000313" key="2">
    <source>
        <dbReference type="EMBL" id="EMR65848.1"/>
    </source>
</evidence>
<dbReference type="Proteomes" id="UP000012174">
    <property type="component" value="Unassembled WGS sequence"/>
</dbReference>
<dbReference type="eggNOG" id="ENOG502SNEF">
    <property type="taxonomic scope" value="Eukaryota"/>
</dbReference>
<gene>
    <name evidence="2" type="ORF">UCREL1_7168</name>
</gene>
<dbReference type="PANTHER" id="PTHR21310">
    <property type="entry name" value="AMINOGLYCOSIDE PHOSPHOTRANSFERASE-RELATED-RELATED"/>
    <property type="match status" value="1"/>
</dbReference>
<dbReference type="InterPro" id="IPR051678">
    <property type="entry name" value="AGP_Transferase"/>
</dbReference>
<sequence length="452" mass="52076">MPSAGPQQVRDSIVKAHVHSERDKFIASIRKEQVCELAASYHDGHDCHYFAEPIRGSYNICFFVAFDDGQKWVVRIPLAPCLAFGAKSKLESEIATMVVISERTDIPIPKIVAYGLSESSEPLASFLIFEYIEGEKLSFAQLKSMSDTQRERLYYSLAKIHIQLRRLEFPSIGCLRPSQDGLEVSKMTTSIDINMQELEGLNPSRIQASYYENGTLASASAYTSMLLDLADNAFAQGRSSVTEDEDEGADALYHLNIFRQYADKWVDRRFDQGPFVLVHGDFEPFNLIVNHEMDIVCVLDWEWSRVIPCQFFKPPLWLANPDPTMLAYDFMYQRYIEQFDRFLGIMRTLERERYGNELLSNEWDMGKEDSGFLVANALENWTDIDWFAFRYINEKCYPGEDLQERVNVFIDEVPARKLLVQRKLWEGIAYMTKVKALKDEVTPRSIQCLVAK</sequence>
<dbReference type="SUPFAM" id="SSF56112">
    <property type="entry name" value="Protein kinase-like (PK-like)"/>
    <property type="match status" value="1"/>
</dbReference>
<feature type="domain" description="Aminoglycoside phosphotransferase" evidence="1">
    <location>
        <begin position="62"/>
        <end position="306"/>
    </location>
</feature>
<proteinExistence type="predicted"/>
<protein>
    <submittedName>
        <fullName evidence="2">Putative phosphotransferase enzyme family protein</fullName>
    </submittedName>
</protein>
<dbReference type="Pfam" id="PF01636">
    <property type="entry name" value="APH"/>
    <property type="match status" value="1"/>
</dbReference>
<dbReference type="PANTHER" id="PTHR21310:SF37">
    <property type="entry name" value="AMINOGLYCOSIDE PHOSPHOTRANSFERASE DOMAIN-CONTAINING PROTEIN"/>
    <property type="match status" value="1"/>
</dbReference>
<name>M7SN31_EUTLA</name>
<keyword evidence="3" id="KW-1185">Reference proteome</keyword>
<dbReference type="OMA" id="NDENWVF"/>
<dbReference type="KEGG" id="ela:UCREL1_7168"/>
<keyword evidence="2" id="KW-0808">Transferase</keyword>
<evidence type="ECO:0000259" key="1">
    <source>
        <dbReference type="Pfam" id="PF01636"/>
    </source>
</evidence>
<dbReference type="InterPro" id="IPR002575">
    <property type="entry name" value="Aminoglycoside_PTrfase"/>
</dbReference>
<dbReference type="HOGENOM" id="CLU_030115_0_1_1"/>
<dbReference type="OrthoDB" id="10003767at2759"/>